<comment type="caution">
    <text evidence="15">The sequence shown here is derived from an EMBL/GenBank/DDBJ whole genome shotgun (WGS) entry which is preliminary data.</text>
</comment>
<evidence type="ECO:0000256" key="9">
    <source>
        <dbReference type="ARBA" id="ARBA00023315"/>
    </source>
</evidence>
<keyword evidence="7 11" id="KW-0564">Palmitate</keyword>
<keyword evidence="6 11" id="KW-0472">Membrane</keyword>
<evidence type="ECO:0000313" key="15">
    <source>
        <dbReference type="EMBL" id="PQK11040.1"/>
    </source>
</evidence>
<dbReference type="OrthoDB" id="331948at2759"/>
<feature type="compositionally biased region" description="Low complexity" evidence="13">
    <location>
        <begin position="302"/>
        <end position="312"/>
    </location>
</feature>
<dbReference type="PROSITE" id="PS50216">
    <property type="entry name" value="DHHC"/>
    <property type="match status" value="1"/>
</dbReference>
<evidence type="ECO:0000256" key="11">
    <source>
        <dbReference type="HAMAP-Rule" id="MF_03199"/>
    </source>
</evidence>
<evidence type="ECO:0000256" key="8">
    <source>
        <dbReference type="ARBA" id="ARBA00023288"/>
    </source>
</evidence>
<feature type="region of interest" description="Disordered" evidence="13">
    <location>
        <begin position="356"/>
        <end position="375"/>
    </location>
</feature>
<sequence>MAGIADAGIVQRAAIPGVCLLISFLGYYSQYIFADDFLEPGPLSRGESALFNGLLLALWLTYARTCTVDAGRYTFPPPSPTSPENEPRAAAAVLGVKGRWCNKCAAPKPPRAHHCRHCRRCIPKMDHHCPWTGNCVSMTTFPHFLRFLVYANAALLMLGYLLLRRFARLWDDRFLPSYLGPSVGQLVSLSLVALVYMPTSLALLVMLVTTLRGWILNQTMIETWEQQRHEAVAARGGRDWWDIVGPDGEAIRFEKIEFPYDVGFFANMAQAMGTSLFFLWLFPLAGNPRVAPPPLPGDDRSNTSSTSSTTATGWTWEENGFNRKEGMWPPPDPEKIRRAARQNTAGGMKRDYASELRALEQSPEERKRTFQERQERDLRRRRKALLAELEEAQGVGGTVLNHDDDDDNEEADARSDYESDEWADGEGEKLADFGVDEDETDYDYTMKQVDNDDDVPLGELLRRRRAQKADNGE</sequence>
<evidence type="ECO:0000256" key="7">
    <source>
        <dbReference type="ARBA" id="ARBA00023139"/>
    </source>
</evidence>
<comment type="function">
    <text evidence="11">Mediates the reversible addition of palmitate to target proteins, thereby regulating their membrane association and biological function.</text>
</comment>
<feature type="transmembrane region" description="Helical" evidence="11 12">
    <location>
        <begin position="147"/>
        <end position="167"/>
    </location>
</feature>
<comment type="caution">
    <text evidence="11">Lacks conserved residue(s) required for the propagation of feature annotation.</text>
</comment>
<dbReference type="InterPro" id="IPR033682">
    <property type="entry name" value="PFA4"/>
</dbReference>
<dbReference type="InterPro" id="IPR001594">
    <property type="entry name" value="Palmitoyltrfase_DHHC"/>
</dbReference>
<comment type="domain">
    <text evidence="11 12">The DHHC domain is required for palmitoyltransferase activity.</text>
</comment>
<feature type="transmembrane region" description="Helical" evidence="11 12">
    <location>
        <begin position="12"/>
        <end position="29"/>
    </location>
</feature>
<keyword evidence="2 11" id="KW-0808">Transferase</keyword>
<dbReference type="HAMAP" id="MF_03199">
    <property type="entry name" value="DHHC_PAT_PFA4"/>
    <property type="match status" value="1"/>
</dbReference>
<comment type="catalytic activity">
    <reaction evidence="10 11 12">
        <text>L-cysteinyl-[protein] + hexadecanoyl-CoA = S-hexadecanoyl-L-cysteinyl-[protein] + CoA</text>
        <dbReference type="Rhea" id="RHEA:36683"/>
        <dbReference type="Rhea" id="RHEA-COMP:10131"/>
        <dbReference type="Rhea" id="RHEA-COMP:11032"/>
        <dbReference type="ChEBI" id="CHEBI:29950"/>
        <dbReference type="ChEBI" id="CHEBI:57287"/>
        <dbReference type="ChEBI" id="CHEBI:57379"/>
        <dbReference type="ChEBI" id="CHEBI:74151"/>
        <dbReference type="EC" id="2.3.1.225"/>
    </reaction>
</comment>
<name>A0A2S7Y4E2_BEABA</name>
<reference evidence="15 16" key="1">
    <citation type="submission" date="2016-07" db="EMBL/GenBank/DDBJ databases">
        <title>Comparative genomics of the entomopathogenic fungus Beauveria bassiana.</title>
        <authorList>
            <person name="Valero Jimenez C.A."/>
            <person name="Zwaan B.J."/>
            <person name="Van Kan J.A."/>
            <person name="Takken W."/>
            <person name="Debets A.J."/>
            <person name="Schoustra S.E."/>
            <person name="Koenraadt C.J."/>
        </authorList>
    </citation>
    <scope>NUCLEOTIDE SEQUENCE [LARGE SCALE GENOMIC DNA]</scope>
    <source>
        <strain evidence="15 16">ARSEF 8028</strain>
    </source>
</reference>
<dbReference type="InterPro" id="IPR039859">
    <property type="entry name" value="PFA4/ZDH16/20/ERF2-like"/>
</dbReference>
<feature type="region of interest" description="Disordered" evidence="13">
    <location>
        <begin position="292"/>
        <end position="335"/>
    </location>
</feature>
<feature type="transmembrane region" description="Helical" evidence="11 12">
    <location>
        <begin position="49"/>
        <end position="67"/>
    </location>
</feature>
<evidence type="ECO:0000256" key="5">
    <source>
        <dbReference type="ARBA" id="ARBA00022989"/>
    </source>
</evidence>
<keyword evidence="3 11" id="KW-0812">Transmembrane</keyword>
<evidence type="ECO:0000256" key="6">
    <source>
        <dbReference type="ARBA" id="ARBA00023136"/>
    </source>
</evidence>
<keyword evidence="5 11" id="KW-1133">Transmembrane helix</keyword>
<keyword evidence="9 11" id="KW-0012">Acyltransferase</keyword>
<evidence type="ECO:0000256" key="3">
    <source>
        <dbReference type="ARBA" id="ARBA00022692"/>
    </source>
</evidence>
<dbReference type="GO" id="GO:0019706">
    <property type="term" value="F:protein-cysteine S-palmitoyltransferase activity"/>
    <property type="evidence" value="ECO:0007669"/>
    <property type="project" value="UniProtKB-UniRule"/>
</dbReference>
<evidence type="ECO:0000259" key="14">
    <source>
        <dbReference type="Pfam" id="PF01529"/>
    </source>
</evidence>
<feature type="active site" description="S-palmitoyl cysteine intermediate" evidence="11">
    <location>
        <position position="129"/>
    </location>
</feature>
<feature type="transmembrane region" description="Helical" evidence="11 12">
    <location>
        <begin position="262"/>
        <end position="282"/>
    </location>
</feature>
<dbReference type="AlphaFoldDB" id="A0A2S7Y4E2"/>
<evidence type="ECO:0000256" key="1">
    <source>
        <dbReference type="ARBA" id="ARBA00004141"/>
    </source>
</evidence>
<evidence type="ECO:0000256" key="10">
    <source>
        <dbReference type="ARBA" id="ARBA00048048"/>
    </source>
</evidence>
<evidence type="ECO:0000256" key="2">
    <source>
        <dbReference type="ARBA" id="ARBA00022679"/>
    </source>
</evidence>
<proteinExistence type="inferred from homology"/>
<feature type="region of interest" description="Disordered" evidence="13">
    <location>
        <begin position="394"/>
        <end position="473"/>
    </location>
</feature>
<comment type="subcellular location">
    <subcellularLocation>
        <location evidence="11">Endoplasmic reticulum membrane</location>
        <topology evidence="11">Multi-pass membrane protein</topology>
    </subcellularLocation>
    <subcellularLocation>
        <location evidence="1">Membrane</location>
        <topology evidence="1">Multi-pass membrane protein</topology>
    </subcellularLocation>
</comment>
<keyword evidence="8 11" id="KW-0449">Lipoprotein</keyword>
<dbReference type="Pfam" id="PF01529">
    <property type="entry name" value="DHHC"/>
    <property type="match status" value="1"/>
</dbReference>
<comment type="similarity">
    <text evidence="11">Belongs to the DHHC palmitoyltransferase family. PFA4 subfamily.</text>
</comment>
<evidence type="ECO:0000313" key="16">
    <source>
        <dbReference type="Proteomes" id="UP000237441"/>
    </source>
</evidence>
<feature type="domain" description="Palmitoyltransferase DHHC" evidence="14">
    <location>
        <begin position="98"/>
        <end position="227"/>
    </location>
</feature>
<dbReference type="EC" id="2.3.1.225" evidence="11"/>
<evidence type="ECO:0000256" key="13">
    <source>
        <dbReference type="SAM" id="MobiDB-lite"/>
    </source>
</evidence>
<evidence type="ECO:0000256" key="12">
    <source>
        <dbReference type="RuleBase" id="RU079119"/>
    </source>
</evidence>
<protein>
    <recommendedName>
        <fullName evidence="11">Palmitoyltransferase PFA4</fullName>
        <ecNumber evidence="11">2.3.1.225</ecNumber>
    </recommendedName>
    <alternativeName>
        <fullName evidence="11">Protein S-acyltransferase</fullName>
        <shortName evidence="11">PAT</shortName>
    </alternativeName>
    <alternativeName>
        <fullName evidence="11">Protein fatty acyltransferase 4</fullName>
    </alternativeName>
</protein>
<accession>A0A2S7Y4E2</accession>
<dbReference type="EMBL" id="JRHA01000002">
    <property type="protein sequence ID" value="PQK11040.1"/>
    <property type="molecule type" value="Genomic_DNA"/>
</dbReference>
<feature type="transmembrane region" description="Helical" evidence="11 12">
    <location>
        <begin position="187"/>
        <end position="211"/>
    </location>
</feature>
<dbReference type="GO" id="GO:0005789">
    <property type="term" value="C:endoplasmic reticulum membrane"/>
    <property type="evidence" value="ECO:0007669"/>
    <property type="project" value="UniProtKB-SubCell"/>
</dbReference>
<organism evidence="15 16">
    <name type="scientific">Beauveria bassiana</name>
    <name type="common">White muscardine disease fungus</name>
    <name type="synonym">Tritirachium shiotae</name>
    <dbReference type="NCBI Taxonomy" id="176275"/>
    <lineage>
        <taxon>Eukaryota</taxon>
        <taxon>Fungi</taxon>
        <taxon>Dikarya</taxon>
        <taxon>Ascomycota</taxon>
        <taxon>Pezizomycotina</taxon>
        <taxon>Sordariomycetes</taxon>
        <taxon>Hypocreomycetidae</taxon>
        <taxon>Hypocreales</taxon>
        <taxon>Cordycipitaceae</taxon>
        <taxon>Beauveria</taxon>
    </lineage>
</organism>
<evidence type="ECO:0000256" key="4">
    <source>
        <dbReference type="ARBA" id="ARBA00022824"/>
    </source>
</evidence>
<keyword evidence="4 11" id="KW-0256">Endoplasmic reticulum</keyword>
<feature type="compositionally biased region" description="Basic and acidic residues" evidence="13">
    <location>
        <begin position="320"/>
        <end position="335"/>
    </location>
</feature>
<dbReference type="PANTHER" id="PTHR12246">
    <property type="entry name" value="PALMITOYLTRANSFERASE ZDHHC16"/>
    <property type="match status" value="1"/>
</dbReference>
<gene>
    <name evidence="11" type="primary">PFA4</name>
    <name evidence="15" type="ORF">BB8028_0002g13580</name>
</gene>
<dbReference type="Proteomes" id="UP000237441">
    <property type="component" value="Unassembled WGS sequence"/>
</dbReference>